<dbReference type="RefSeq" id="WP_380079825.1">
    <property type="nucleotide sequence ID" value="NZ_JBHSGO010000209.1"/>
</dbReference>
<sequence length="436" mass="48820">MVILIKLLQLMLSLTILVVIHELGHFSMAKLFKVRVDKFYVFFNPGFTLFKFKPKHSETEWGIGWLPLGGYCKLNGMIDESMDTNYLSSEPQPYEFRAKPAWQRFLIMVAGVVFNFILALVIYSAVAYTWGEFRLPSDKVASGMVFSPASKAVGFRDGDVILAVNGEKADILKSDFYRSFIQAHTVDIRRNGKDTTIVMPKDMMLRVMRDGQPPLAVSMPYIVDSALSVSAKNLGLERGDQLLSVQGKDIKNAMDAVALLKEHKNETIQMQFLRANDTLNLSVPIDSAGKMGVLLQPINKHYPIELHKYSILEAIPAGVNQGVGTMTGYVSDMKYVFTKEGADQLGGFASIGNLFPSMWNWRSFWLMTAFLSVILAVMNLLPIPALDGGHIMFLLYEMITGKKVSEKVLISAQLIGLFLLLGLMIFVNVKDIFRFI</sequence>
<name>A0ABV9K9B4_9PORP</name>
<comment type="subcellular location">
    <subcellularLocation>
        <location evidence="2">Membrane</location>
        <topology evidence="2">Multi-pass membrane protein</topology>
    </subcellularLocation>
</comment>
<keyword evidence="9 11" id="KW-0482">Metalloprotease</keyword>
<keyword evidence="14" id="KW-1185">Reference proteome</keyword>
<evidence type="ECO:0000259" key="12">
    <source>
        <dbReference type="Pfam" id="PF02163"/>
    </source>
</evidence>
<evidence type="ECO:0000256" key="2">
    <source>
        <dbReference type="ARBA" id="ARBA00004141"/>
    </source>
</evidence>
<dbReference type="EC" id="3.4.24.-" evidence="11"/>
<dbReference type="CDD" id="cd06163">
    <property type="entry name" value="S2P-M50_PDZ_RseP-like"/>
    <property type="match status" value="1"/>
</dbReference>
<evidence type="ECO:0000256" key="6">
    <source>
        <dbReference type="ARBA" id="ARBA00022801"/>
    </source>
</evidence>
<keyword evidence="5 11" id="KW-0812">Transmembrane</keyword>
<evidence type="ECO:0000256" key="8">
    <source>
        <dbReference type="ARBA" id="ARBA00022989"/>
    </source>
</evidence>
<dbReference type="Gene3D" id="2.30.42.10">
    <property type="match status" value="1"/>
</dbReference>
<evidence type="ECO:0000256" key="5">
    <source>
        <dbReference type="ARBA" id="ARBA00022692"/>
    </source>
</evidence>
<keyword evidence="4" id="KW-0645">Protease</keyword>
<dbReference type="GO" id="GO:0008237">
    <property type="term" value="F:metallopeptidase activity"/>
    <property type="evidence" value="ECO:0007669"/>
    <property type="project" value="UniProtKB-KW"/>
</dbReference>
<organism evidence="13 14">
    <name type="scientific">Falsiporphyromonas endometrii</name>
    <dbReference type="NCBI Taxonomy" id="1387297"/>
    <lineage>
        <taxon>Bacteria</taxon>
        <taxon>Pseudomonadati</taxon>
        <taxon>Bacteroidota</taxon>
        <taxon>Bacteroidia</taxon>
        <taxon>Bacteroidales</taxon>
        <taxon>Porphyromonadaceae</taxon>
        <taxon>Falsiporphyromonas</taxon>
    </lineage>
</organism>
<evidence type="ECO:0000256" key="7">
    <source>
        <dbReference type="ARBA" id="ARBA00022833"/>
    </source>
</evidence>
<keyword evidence="7 11" id="KW-0862">Zinc</keyword>
<comment type="cofactor">
    <cofactor evidence="1 11">
        <name>Zn(2+)</name>
        <dbReference type="ChEBI" id="CHEBI:29105"/>
    </cofactor>
</comment>
<keyword evidence="6 11" id="KW-0378">Hydrolase</keyword>
<evidence type="ECO:0000256" key="4">
    <source>
        <dbReference type="ARBA" id="ARBA00022670"/>
    </source>
</evidence>
<feature type="domain" description="Peptidase M50" evidence="12">
    <location>
        <begin position="10"/>
        <end position="422"/>
    </location>
</feature>
<feature type="transmembrane region" description="Helical" evidence="11">
    <location>
        <begin position="364"/>
        <end position="386"/>
    </location>
</feature>
<evidence type="ECO:0000256" key="11">
    <source>
        <dbReference type="RuleBase" id="RU362031"/>
    </source>
</evidence>
<accession>A0ABV9K9B4</accession>
<keyword evidence="8 11" id="KW-1133">Transmembrane helix</keyword>
<proteinExistence type="inferred from homology"/>
<dbReference type="InterPro" id="IPR004387">
    <property type="entry name" value="Pept_M50_Zn"/>
</dbReference>
<dbReference type="PANTHER" id="PTHR42837:SF2">
    <property type="entry name" value="MEMBRANE METALLOPROTEASE ARASP2, CHLOROPLASTIC-RELATED"/>
    <property type="match status" value="1"/>
</dbReference>
<evidence type="ECO:0000256" key="9">
    <source>
        <dbReference type="ARBA" id="ARBA00023049"/>
    </source>
</evidence>
<evidence type="ECO:0000256" key="10">
    <source>
        <dbReference type="ARBA" id="ARBA00023136"/>
    </source>
</evidence>
<dbReference type="NCBIfam" id="TIGR00054">
    <property type="entry name" value="RIP metalloprotease RseP"/>
    <property type="match status" value="1"/>
</dbReference>
<feature type="transmembrane region" description="Helical" evidence="11">
    <location>
        <begin position="105"/>
        <end position="130"/>
    </location>
</feature>
<comment type="caution">
    <text evidence="13">The sequence shown here is derived from an EMBL/GenBank/DDBJ whole genome shotgun (WGS) entry which is preliminary data.</text>
</comment>
<keyword evidence="11" id="KW-0479">Metal-binding</keyword>
<evidence type="ECO:0000313" key="13">
    <source>
        <dbReference type="EMBL" id="MFC4666599.1"/>
    </source>
</evidence>
<dbReference type="Proteomes" id="UP001596020">
    <property type="component" value="Unassembled WGS sequence"/>
</dbReference>
<reference evidence="14" key="1">
    <citation type="journal article" date="2019" name="Int. J. Syst. Evol. Microbiol.">
        <title>The Global Catalogue of Microorganisms (GCM) 10K type strain sequencing project: providing services to taxonomists for standard genome sequencing and annotation.</title>
        <authorList>
            <consortium name="The Broad Institute Genomics Platform"/>
            <consortium name="The Broad Institute Genome Sequencing Center for Infectious Disease"/>
            <person name="Wu L."/>
            <person name="Ma J."/>
        </authorList>
    </citation>
    <scope>NUCLEOTIDE SEQUENCE [LARGE SCALE GENOMIC DNA]</scope>
    <source>
        <strain evidence="14">CGMCC 4.7357</strain>
    </source>
</reference>
<evidence type="ECO:0000256" key="1">
    <source>
        <dbReference type="ARBA" id="ARBA00001947"/>
    </source>
</evidence>
<gene>
    <name evidence="13" type="primary">rseP</name>
    <name evidence="13" type="ORF">ACFO3G_08335</name>
</gene>
<dbReference type="Pfam" id="PF02163">
    <property type="entry name" value="Peptidase_M50"/>
    <property type="match status" value="1"/>
</dbReference>
<comment type="similarity">
    <text evidence="3 11">Belongs to the peptidase M50B family.</text>
</comment>
<dbReference type="InterPro" id="IPR008915">
    <property type="entry name" value="Peptidase_M50"/>
</dbReference>
<evidence type="ECO:0000256" key="3">
    <source>
        <dbReference type="ARBA" id="ARBA00007931"/>
    </source>
</evidence>
<dbReference type="PANTHER" id="PTHR42837">
    <property type="entry name" value="REGULATOR OF SIGMA-E PROTEASE RSEP"/>
    <property type="match status" value="1"/>
</dbReference>
<feature type="transmembrane region" description="Helical" evidence="11">
    <location>
        <begin position="408"/>
        <end position="429"/>
    </location>
</feature>
<dbReference type="InterPro" id="IPR036034">
    <property type="entry name" value="PDZ_sf"/>
</dbReference>
<evidence type="ECO:0000313" key="14">
    <source>
        <dbReference type="Proteomes" id="UP001596020"/>
    </source>
</evidence>
<protein>
    <recommendedName>
        <fullName evidence="11">Zinc metalloprotease</fullName>
        <ecNumber evidence="11">3.4.24.-</ecNumber>
    </recommendedName>
</protein>
<dbReference type="EMBL" id="JBHSGO010000209">
    <property type="protein sequence ID" value="MFC4666599.1"/>
    <property type="molecule type" value="Genomic_DNA"/>
</dbReference>
<keyword evidence="10 11" id="KW-0472">Membrane</keyword>
<dbReference type="SUPFAM" id="SSF50156">
    <property type="entry name" value="PDZ domain-like"/>
    <property type="match status" value="2"/>
</dbReference>